<dbReference type="SUPFAM" id="SSF54001">
    <property type="entry name" value="Cysteine proteinases"/>
    <property type="match status" value="1"/>
</dbReference>
<dbReference type="Gene3D" id="3.10.620.30">
    <property type="match status" value="1"/>
</dbReference>
<name>A6GEJ1_9BACT</name>
<evidence type="ECO:0000313" key="3">
    <source>
        <dbReference type="EMBL" id="EDM75699.1"/>
    </source>
</evidence>
<gene>
    <name evidence="3" type="ORF">PPSIR1_28771</name>
</gene>
<dbReference type="OrthoDB" id="9790856at2"/>
<dbReference type="EMBL" id="ABCS01000083">
    <property type="protein sequence ID" value="EDM75699.1"/>
    <property type="molecule type" value="Genomic_DNA"/>
</dbReference>
<evidence type="ECO:0000256" key="1">
    <source>
        <dbReference type="SAM" id="SignalP"/>
    </source>
</evidence>
<organism evidence="3 4">
    <name type="scientific">Plesiocystis pacifica SIR-1</name>
    <dbReference type="NCBI Taxonomy" id="391625"/>
    <lineage>
        <taxon>Bacteria</taxon>
        <taxon>Pseudomonadati</taxon>
        <taxon>Myxococcota</taxon>
        <taxon>Polyangia</taxon>
        <taxon>Nannocystales</taxon>
        <taxon>Nannocystaceae</taxon>
        <taxon>Plesiocystis</taxon>
    </lineage>
</organism>
<proteinExistence type="predicted"/>
<evidence type="ECO:0000313" key="4">
    <source>
        <dbReference type="Proteomes" id="UP000005801"/>
    </source>
</evidence>
<protein>
    <submittedName>
        <fullName evidence="3">Transglutaminase-like protein</fullName>
    </submittedName>
</protein>
<sequence length="504" mass="54627">MRTLVGAALALALLGCVRAPGPSGWQRQPAAMAPIVIDSRSERLLAVEVAGQLLGSLALTLDKTPDGRWIRSERVRFQITRSGGGADAAFTIERESISKLDAEHRLTRMTAVEREADVEITWQLARDGDDFVRSYLGPGYDSPELERFAIPPDYRDTLAVEFELLAEWQRTGEAATRRFASFDLRQGRFEMSELTFLGEAEFRTEAGERIPAYRLRAVEEDGTVTETTVDHDFLPLSYETAGTYTAYLVDELPALGRGGARLSSKIPVTGSAPSASWELDARSIVATVDAPNEADAPPLWESGHYHEVEREGSRYALRLLATRPGPDFAAPDLPLTVPAEIERFLAPTPMSQSDAPAIAAWARSLADGETDALEVARRVVVGVHDRLDKRGGVRGSATATEVLDNGEGDCTEHAVLVVALMRALGIPARTVSGIILAPGGGDTGIAVYHAWAEIWLGRWIGVDATLGDTGTAPRYLQFGLDEPGEPSTNGKLVRAFGKIRIQLE</sequence>
<dbReference type="PANTHER" id="PTHR33490">
    <property type="entry name" value="BLR5614 PROTEIN-RELATED"/>
    <property type="match status" value="1"/>
</dbReference>
<accession>A6GEJ1</accession>
<dbReference type="eggNOG" id="COG1305">
    <property type="taxonomic scope" value="Bacteria"/>
</dbReference>
<dbReference type="Proteomes" id="UP000005801">
    <property type="component" value="Unassembled WGS sequence"/>
</dbReference>
<feature type="signal peptide" evidence="1">
    <location>
        <begin position="1"/>
        <end position="19"/>
    </location>
</feature>
<keyword evidence="1" id="KW-0732">Signal</keyword>
<dbReference type="AlphaFoldDB" id="A6GEJ1"/>
<keyword evidence="4" id="KW-1185">Reference proteome</keyword>
<dbReference type="InterPro" id="IPR038765">
    <property type="entry name" value="Papain-like_cys_pep_sf"/>
</dbReference>
<dbReference type="PROSITE" id="PS51257">
    <property type="entry name" value="PROKAR_LIPOPROTEIN"/>
    <property type="match status" value="1"/>
</dbReference>
<feature type="domain" description="Transglutaminase-like" evidence="2">
    <location>
        <begin position="402"/>
        <end position="466"/>
    </location>
</feature>
<dbReference type="InterPro" id="IPR002931">
    <property type="entry name" value="Transglutaminase-like"/>
</dbReference>
<reference evidence="3 4" key="1">
    <citation type="submission" date="2007-06" db="EMBL/GenBank/DDBJ databases">
        <authorList>
            <person name="Shimkets L."/>
            <person name="Ferriera S."/>
            <person name="Johnson J."/>
            <person name="Kravitz S."/>
            <person name="Beeson K."/>
            <person name="Sutton G."/>
            <person name="Rogers Y.-H."/>
            <person name="Friedman R."/>
            <person name="Frazier M."/>
            <person name="Venter J.C."/>
        </authorList>
    </citation>
    <scope>NUCLEOTIDE SEQUENCE [LARGE SCALE GENOMIC DNA]</scope>
    <source>
        <strain evidence="3 4">SIR-1</strain>
    </source>
</reference>
<feature type="chain" id="PRO_5002695472" evidence="1">
    <location>
        <begin position="20"/>
        <end position="504"/>
    </location>
</feature>
<dbReference type="SMART" id="SM00460">
    <property type="entry name" value="TGc"/>
    <property type="match status" value="1"/>
</dbReference>
<dbReference type="PANTHER" id="PTHR33490:SF6">
    <property type="entry name" value="SLL1049 PROTEIN"/>
    <property type="match status" value="1"/>
</dbReference>
<dbReference type="RefSeq" id="WP_006975131.1">
    <property type="nucleotide sequence ID" value="NZ_ABCS01000083.1"/>
</dbReference>
<dbReference type="Pfam" id="PF01841">
    <property type="entry name" value="Transglut_core"/>
    <property type="match status" value="1"/>
</dbReference>
<comment type="caution">
    <text evidence="3">The sequence shown here is derived from an EMBL/GenBank/DDBJ whole genome shotgun (WGS) entry which is preliminary data.</text>
</comment>
<evidence type="ECO:0000259" key="2">
    <source>
        <dbReference type="SMART" id="SM00460"/>
    </source>
</evidence>